<gene>
    <name evidence="3" type="ORF">FE257_003002</name>
</gene>
<dbReference type="PROSITE" id="PS50853">
    <property type="entry name" value="FN3"/>
    <property type="match status" value="1"/>
</dbReference>
<accession>A0AAD4CCI1</accession>
<dbReference type="Gene3D" id="2.60.40.10">
    <property type="entry name" value="Immunoglobulins"/>
    <property type="match status" value="1"/>
</dbReference>
<evidence type="ECO:0000256" key="1">
    <source>
        <dbReference type="SAM" id="SignalP"/>
    </source>
</evidence>
<dbReference type="InterPro" id="IPR021986">
    <property type="entry name" value="Spherulin4"/>
</dbReference>
<dbReference type="Pfam" id="PF12138">
    <property type="entry name" value="Spherulin4"/>
    <property type="match status" value="1"/>
</dbReference>
<dbReference type="EMBL" id="VCAU01000150">
    <property type="protein sequence ID" value="KAF9883748.1"/>
    <property type="molecule type" value="Genomic_DNA"/>
</dbReference>
<dbReference type="Pfam" id="PF15474">
    <property type="entry name" value="MU117"/>
    <property type="match status" value="1"/>
</dbReference>
<comment type="caution">
    <text evidence="3">The sequence shown here is derived from an EMBL/GenBank/DDBJ whole genome shotgun (WGS) entry which is preliminary data.</text>
</comment>
<organism evidence="3 4">
    <name type="scientific">Aspergillus nanangensis</name>
    <dbReference type="NCBI Taxonomy" id="2582783"/>
    <lineage>
        <taxon>Eukaryota</taxon>
        <taxon>Fungi</taxon>
        <taxon>Dikarya</taxon>
        <taxon>Ascomycota</taxon>
        <taxon>Pezizomycotina</taxon>
        <taxon>Eurotiomycetes</taxon>
        <taxon>Eurotiomycetidae</taxon>
        <taxon>Eurotiales</taxon>
        <taxon>Aspergillaceae</taxon>
        <taxon>Aspergillus</taxon>
        <taxon>Aspergillus subgen. Circumdati</taxon>
    </lineage>
</organism>
<evidence type="ECO:0000259" key="2">
    <source>
        <dbReference type="PROSITE" id="PS50853"/>
    </source>
</evidence>
<dbReference type="InterPro" id="IPR003961">
    <property type="entry name" value="FN3_dom"/>
</dbReference>
<dbReference type="InterPro" id="IPR013783">
    <property type="entry name" value="Ig-like_fold"/>
</dbReference>
<protein>
    <recommendedName>
        <fullName evidence="2">Fibronectin type-III domain-containing protein</fullName>
    </recommendedName>
</protein>
<dbReference type="AlphaFoldDB" id="A0AAD4CCI1"/>
<reference evidence="3" key="2">
    <citation type="submission" date="2020-02" db="EMBL/GenBank/DDBJ databases">
        <authorList>
            <person name="Gilchrist C.L.M."/>
            <person name="Chooi Y.-H."/>
        </authorList>
    </citation>
    <scope>NUCLEOTIDE SEQUENCE</scope>
    <source>
        <strain evidence="3">MST-FP2251</strain>
    </source>
</reference>
<keyword evidence="1" id="KW-0732">Signal</keyword>
<evidence type="ECO:0000313" key="3">
    <source>
        <dbReference type="EMBL" id="KAF9883748.1"/>
    </source>
</evidence>
<dbReference type="PANTHER" id="PTHR35040">
    <property type="match status" value="1"/>
</dbReference>
<name>A0AAD4CCI1_ASPNN</name>
<feature type="domain" description="Fibronectin type-III" evidence="2">
    <location>
        <begin position="688"/>
        <end position="772"/>
    </location>
</feature>
<dbReference type="CDD" id="cd00063">
    <property type="entry name" value="FN3"/>
    <property type="match status" value="1"/>
</dbReference>
<dbReference type="InterPro" id="IPR029167">
    <property type="entry name" value="Mug117"/>
</dbReference>
<reference evidence="3" key="1">
    <citation type="journal article" date="2019" name="Beilstein J. Org. Chem.">
        <title>Nanangenines: drimane sesquiterpenoids as the dominant metabolite cohort of a novel Australian fungus, Aspergillus nanangensis.</title>
        <authorList>
            <person name="Lacey H.J."/>
            <person name="Gilchrist C.L.M."/>
            <person name="Crombie A."/>
            <person name="Kalaitzis J.A."/>
            <person name="Vuong D."/>
            <person name="Rutledge P.J."/>
            <person name="Turner P."/>
            <person name="Pitt J.I."/>
            <person name="Lacey E."/>
            <person name="Chooi Y.H."/>
            <person name="Piggott A.M."/>
        </authorList>
    </citation>
    <scope>NUCLEOTIDE SEQUENCE</scope>
    <source>
        <strain evidence="3">MST-FP2251</strain>
    </source>
</reference>
<evidence type="ECO:0000313" key="4">
    <source>
        <dbReference type="Proteomes" id="UP001194746"/>
    </source>
</evidence>
<sequence length="1109" mass="119778">MAPLLLFLVFLWPILARGDEYFMVGDLSQYTTNGIPTPVLTGSEIEITAVGDPKENGILAFLSPDMQTDLRSVMDTDCATSIDSRCYQEVLDVFESSDRTLVSRGLSGSLERRQDILELLFQGAAAVLALVAIKVYQDDKIIPVPLKLPPEQLEESFDLETATAIIFITEESQPGQTITQPPEQDKATGLPATITTYASATNGASAGDVGIKLDSKVATHLQSLLSGLNTNNCDLEDGFFPSSSLRARSVEMASVICGAANILADGIGREGYPNWLLMNQGRFPWTNAEVVAGLNTVVQWALTQARRLNPVISASHLHDLAVGALALSWIYYNNGAITTNNVIPQASLQGGPSATECEAQTATHCGVGCGVQSWAPQFACSTVCSTVTSCDAQNTITTTQTTTMTAVGADSTGSSSAGQGQQIAVASYINPLSDPSAWNRLIAYDVDKMPILVANVVNGPDSALNTDWQKVIQRAASAGKTVLGYVRTGYLGVSQQKFKTRLGSGNLADWTAQIEEDIDMWYKLYGDNIGGIFFDEGWPECGDNNQYADLYKYINAYTKRAYPGALTVLNPGSPIASCFEDTMDTLLTFELSYDAYLNSYTANDWTPKDPRKLWHIIYSVPESAIKEVIALAKKNGAGFIQLTSDNMPNPYDTLPGDSYIQTMMDAIDGGSPFNTDAISWKSGDATGAVSELSVITSDYSSAKLSWHGATDALGYHVYANDAIVASIPSSMTTVTVGGLASGASHEFYIRAVGGGGAQGSASNTVTANTRSLPNGKTVINYSSSPSADTTTIQADILVPYSFVRLYFWDSVTCEFDTNPGWSVNFKTDNYVCTHYMVEDTTLFSYSGVIPEGSTAPPWSWTWTIPLGTSTFDTSKFVVQAEGYNPLTNAFEPEPSSYDCKGSSLCATPGMLKWCDHAVNTLQRYDDPFYIAVSANETGINQSGNCWGDGNRGCGVFIQGDDSCSISGNDMWNDYQNIRKIGGCSKWLLELETHDDIPDEIREQLYAGKQHPISVSTGSPPSLPLQAPNLVDGIMILDLPLDKAVMKYADWQLSGVDTQIYKDNTKKACAIALTNDLGLKQIHKVQDPTFFKSQGVIAGLARRFVEDIQM</sequence>
<dbReference type="PANTHER" id="PTHR35040:SF7">
    <property type="entry name" value="FIBRONECTIN TYPE-III DOMAIN-CONTAINING PROTEIN-RELATED"/>
    <property type="match status" value="1"/>
</dbReference>
<dbReference type="Proteomes" id="UP001194746">
    <property type="component" value="Unassembled WGS sequence"/>
</dbReference>
<feature type="chain" id="PRO_5042101441" description="Fibronectin type-III domain-containing protein" evidence="1">
    <location>
        <begin position="19"/>
        <end position="1109"/>
    </location>
</feature>
<keyword evidence="4" id="KW-1185">Reference proteome</keyword>
<feature type="signal peptide" evidence="1">
    <location>
        <begin position="1"/>
        <end position="18"/>
    </location>
</feature>
<dbReference type="InterPro" id="IPR036116">
    <property type="entry name" value="FN3_sf"/>
</dbReference>
<dbReference type="SUPFAM" id="SSF49265">
    <property type="entry name" value="Fibronectin type III"/>
    <property type="match status" value="1"/>
</dbReference>
<proteinExistence type="predicted"/>